<evidence type="ECO:0000313" key="3">
    <source>
        <dbReference type="Proteomes" id="UP000887575"/>
    </source>
</evidence>
<dbReference type="SUPFAM" id="SSF47473">
    <property type="entry name" value="EF-hand"/>
    <property type="match status" value="1"/>
</dbReference>
<dbReference type="PROSITE" id="PS00018">
    <property type="entry name" value="EF_HAND_1"/>
    <property type="match status" value="1"/>
</dbReference>
<dbReference type="GO" id="GO:0005509">
    <property type="term" value="F:calcium ion binding"/>
    <property type="evidence" value="ECO:0007669"/>
    <property type="project" value="InterPro"/>
</dbReference>
<dbReference type="Proteomes" id="UP000887575">
    <property type="component" value="Unassembled WGS sequence"/>
</dbReference>
<evidence type="ECO:0000256" key="1">
    <source>
        <dbReference type="ARBA" id="ARBA00022837"/>
    </source>
</evidence>
<evidence type="ECO:0000313" key="4">
    <source>
        <dbReference type="WBParaSite" id="MBELARI_LOCUS18606"/>
    </source>
</evidence>
<protein>
    <recommendedName>
        <fullName evidence="2">EF-hand domain-containing protein</fullName>
    </recommendedName>
</protein>
<accession>A0AAF3EWP1</accession>
<feature type="domain" description="EF-hand" evidence="2">
    <location>
        <begin position="241"/>
        <end position="276"/>
    </location>
</feature>
<sequence>MKPRDKNAERKAELKRVFGNAPCSSPFWRRIYWALRGFQYWLCFYDTEAEIEVDDLNLNPFNTMPPSLDRLHHATAFDKKWLMFLYRNFKQRCPSGRMGASECRAIFRQFFPRAAHYAFADRLFQAITKQTGRPFITFEDLVLCLFDLTDGSHHLNGDLSTAHSTANFIANIIGTDEKGRVSLDAWVGYASAIWGLRACRSAAAANAASLGLAHGNSVHASKSMSLHGDSEVAASKRLAPLFERYARERFLEFDTDGDGFVTLDDIEREIDLLYGNDLILHTKAEYLC</sequence>
<keyword evidence="1" id="KW-0106">Calcium</keyword>
<dbReference type="InterPro" id="IPR002048">
    <property type="entry name" value="EF_hand_dom"/>
</dbReference>
<organism evidence="3 4">
    <name type="scientific">Mesorhabditis belari</name>
    <dbReference type="NCBI Taxonomy" id="2138241"/>
    <lineage>
        <taxon>Eukaryota</taxon>
        <taxon>Metazoa</taxon>
        <taxon>Ecdysozoa</taxon>
        <taxon>Nematoda</taxon>
        <taxon>Chromadorea</taxon>
        <taxon>Rhabditida</taxon>
        <taxon>Rhabditina</taxon>
        <taxon>Rhabditomorpha</taxon>
        <taxon>Rhabditoidea</taxon>
        <taxon>Rhabditidae</taxon>
        <taxon>Mesorhabditinae</taxon>
        <taxon>Mesorhabditis</taxon>
    </lineage>
</organism>
<reference evidence="4" key="1">
    <citation type="submission" date="2024-02" db="UniProtKB">
        <authorList>
            <consortium name="WormBaseParasite"/>
        </authorList>
    </citation>
    <scope>IDENTIFICATION</scope>
</reference>
<dbReference type="Gene3D" id="1.10.238.10">
    <property type="entry name" value="EF-hand"/>
    <property type="match status" value="1"/>
</dbReference>
<keyword evidence="3" id="KW-1185">Reference proteome</keyword>
<name>A0AAF3EWP1_9BILA</name>
<dbReference type="PROSITE" id="PS50222">
    <property type="entry name" value="EF_HAND_2"/>
    <property type="match status" value="1"/>
</dbReference>
<dbReference type="InterPro" id="IPR018247">
    <property type="entry name" value="EF_Hand_1_Ca_BS"/>
</dbReference>
<dbReference type="AlphaFoldDB" id="A0AAF3EWP1"/>
<dbReference type="WBParaSite" id="MBELARI_LOCUS18606">
    <property type="protein sequence ID" value="MBELARI_LOCUS18606"/>
    <property type="gene ID" value="MBELARI_LOCUS18606"/>
</dbReference>
<dbReference type="InterPro" id="IPR011992">
    <property type="entry name" value="EF-hand-dom_pair"/>
</dbReference>
<evidence type="ECO:0000259" key="2">
    <source>
        <dbReference type="PROSITE" id="PS50222"/>
    </source>
</evidence>
<proteinExistence type="predicted"/>